<dbReference type="Proteomes" id="UP001236748">
    <property type="component" value="Chromosome"/>
</dbReference>
<evidence type="ECO:0000313" key="1">
    <source>
        <dbReference type="EMBL" id="WLH09462.1"/>
    </source>
</evidence>
<dbReference type="RefSeq" id="WP_305390620.1">
    <property type="nucleotide sequence ID" value="NZ_CP117450.1"/>
</dbReference>
<reference evidence="1 2" key="1">
    <citation type="submission" date="2023-02" db="EMBL/GenBank/DDBJ databases">
        <title>Evolution of Hrp T3SS in non-pathogenic Pseudomonas fluorescens.</title>
        <authorList>
            <person name="Liao K."/>
            <person name="Wei H."/>
            <person name="Gu Y."/>
        </authorList>
    </citation>
    <scope>NUCLEOTIDE SEQUENCE [LARGE SCALE GENOMIC DNA]</scope>
    <source>
        <strain evidence="1 2">FP2043</strain>
    </source>
</reference>
<protein>
    <submittedName>
        <fullName evidence="1">Uncharacterized protein</fullName>
    </submittedName>
</protein>
<accession>A0ABY9G1M6</accession>
<evidence type="ECO:0000313" key="2">
    <source>
        <dbReference type="Proteomes" id="UP001236748"/>
    </source>
</evidence>
<dbReference type="EMBL" id="CP117450">
    <property type="protein sequence ID" value="WLH09462.1"/>
    <property type="molecule type" value="Genomic_DNA"/>
</dbReference>
<keyword evidence="2" id="KW-1185">Reference proteome</keyword>
<organism evidence="1 2">
    <name type="scientific">Pseudomonas lurida</name>
    <dbReference type="NCBI Taxonomy" id="244566"/>
    <lineage>
        <taxon>Bacteria</taxon>
        <taxon>Pseudomonadati</taxon>
        <taxon>Pseudomonadota</taxon>
        <taxon>Gammaproteobacteria</taxon>
        <taxon>Pseudomonadales</taxon>
        <taxon>Pseudomonadaceae</taxon>
        <taxon>Pseudomonas</taxon>
    </lineage>
</organism>
<gene>
    <name evidence="1" type="ORF">PSH67_12600</name>
</gene>
<name>A0ABY9G1M6_9PSED</name>
<sequence>MKIRITDVISTADTLLVSFRSSIGSGTASWLGVPPNIGDDQDVELDLDEIFSWGKNVTPSFDTTSQITHVNGTYHITAELIEVTDEDCAVLKLGDSILLIELDGPITHESGYVDVRATRVILHPTYI</sequence>
<proteinExistence type="predicted"/>